<organism evidence="2 3">
    <name type="scientific">Candidatus Woesebacteria bacterium RIFCSPLOWO2_01_FULL_39_25</name>
    <dbReference type="NCBI Taxonomy" id="1802521"/>
    <lineage>
        <taxon>Bacteria</taxon>
        <taxon>Candidatus Woeseibacteriota</taxon>
    </lineage>
</organism>
<accession>A0A1F8BMV0</accession>
<evidence type="ECO:0000313" key="2">
    <source>
        <dbReference type="EMBL" id="OGM65342.1"/>
    </source>
</evidence>
<evidence type="ECO:0000256" key="1">
    <source>
        <dbReference type="SAM" id="Phobius"/>
    </source>
</evidence>
<keyword evidence="1" id="KW-0472">Membrane</keyword>
<proteinExistence type="predicted"/>
<comment type="caution">
    <text evidence="2">The sequence shown here is derived from an EMBL/GenBank/DDBJ whole genome shotgun (WGS) entry which is preliminary data.</text>
</comment>
<feature type="transmembrane region" description="Helical" evidence="1">
    <location>
        <begin position="20"/>
        <end position="39"/>
    </location>
</feature>
<evidence type="ECO:0000313" key="3">
    <source>
        <dbReference type="Proteomes" id="UP000176725"/>
    </source>
</evidence>
<name>A0A1F8BMV0_9BACT</name>
<keyword evidence="1" id="KW-0812">Transmembrane</keyword>
<keyword evidence="1" id="KW-1133">Transmembrane helix</keyword>
<dbReference type="AlphaFoldDB" id="A0A1F8BMV0"/>
<dbReference type="STRING" id="1802521.A2893_01280"/>
<sequence>MNISGGLLPPEFLSIVKATAVMGFFAAGSMIIGLAYKGFKKVLGEEMAREYRFYFVLGTLPFIFILGYMFFVIF</sequence>
<protein>
    <submittedName>
        <fullName evidence="2">Uncharacterized protein</fullName>
    </submittedName>
</protein>
<dbReference type="EMBL" id="MGHH01000005">
    <property type="protein sequence ID" value="OGM65342.1"/>
    <property type="molecule type" value="Genomic_DNA"/>
</dbReference>
<reference evidence="2 3" key="1">
    <citation type="journal article" date="2016" name="Nat. Commun.">
        <title>Thousands of microbial genomes shed light on interconnected biogeochemical processes in an aquifer system.</title>
        <authorList>
            <person name="Anantharaman K."/>
            <person name="Brown C.T."/>
            <person name="Hug L.A."/>
            <person name="Sharon I."/>
            <person name="Castelle C.J."/>
            <person name="Probst A.J."/>
            <person name="Thomas B.C."/>
            <person name="Singh A."/>
            <person name="Wilkins M.J."/>
            <person name="Karaoz U."/>
            <person name="Brodie E.L."/>
            <person name="Williams K.H."/>
            <person name="Hubbard S.S."/>
            <person name="Banfield J.F."/>
        </authorList>
    </citation>
    <scope>NUCLEOTIDE SEQUENCE [LARGE SCALE GENOMIC DNA]</scope>
</reference>
<feature type="transmembrane region" description="Helical" evidence="1">
    <location>
        <begin position="51"/>
        <end position="73"/>
    </location>
</feature>
<dbReference type="Proteomes" id="UP000176725">
    <property type="component" value="Unassembled WGS sequence"/>
</dbReference>
<gene>
    <name evidence="2" type="ORF">A2893_01280</name>
</gene>